<protein>
    <submittedName>
        <fullName evidence="2 3">Mitochondrial mRNA pseudouridine synthase Rpusd3-like isoform X1</fullName>
    </submittedName>
</protein>
<dbReference type="GO" id="GO:0009982">
    <property type="term" value="F:pseudouridine synthase activity"/>
    <property type="evidence" value="ECO:0007669"/>
    <property type="project" value="InterPro"/>
</dbReference>
<dbReference type="AlphaFoldDB" id="A0A6P9AEM1"/>
<evidence type="ECO:0000313" key="3">
    <source>
        <dbReference type="RefSeq" id="XP_034256753.1"/>
    </source>
</evidence>
<evidence type="ECO:0000313" key="2">
    <source>
        <dbReference type="RefSeq" id="XP_034256742.1"/>
    </source>
</evidence>
<dbReference type="RefSeq" id="XP_034256753.1">
    <property type="nucleotide sequence ID" value="XM_034400862.1"/>
</dbReference>
<accession>A0A6P9AEM1</accession>
<dbReference type="KEGG" id="tpal:117654297"/>
<dbReference type="Proteomes" id="UP000515158">
    <property type="component" value="Unplaced"/>
</dbReference>
<proteinExistence type="predicted"/>
<dbReference type="GO" id="GO:0001522">
    <property type="term" value="P:pseudouridine synthesis"/>
    <property type="evidence" value="ECO:0007669"/>
    <property type="project" value="InterPro"/>
</dbReference>
<dbReference type="InterPro" id="IPR020103">
    <property type="entry name" value="PsdUridine_synth_cat_dom_sf"/>
</dbReference>
<organism evidence="3">
    <name type="scientific">Thrips palmi</name>
    <name type="common">Melon thrips</name>
    <dbReference type="NCBI Taxonomy" id="161013"/>
    <lineage>
        <taxon>Eukaryota</taxon>
        <taxon>Metazoa</taxon>
        <taxon>Ecdysozoa</taxon>
        <taxon>Arthropoda</taxon>
        <taxon>Hexapoda</taxon>
        <taxon>Insecta</taxon>
        <taxon>Pterygota</taxon>
        <taxon>Neoptera</taxon>
        <taxon>Paraneoptera</taxon>
        <taxon>Thysanoptera</taxon>
        <taxon>Terebrantia</taxon>
        <taxon>Thripoidea</taxon>
        <taxon>Thripidae</taxon>
        <taxon>Thrips</taxon>
    </lineage>
</organism>
<gene>
    <name evidence="2 3" type="primary">LOC117654297</name>
</gene>
<dbReference type="SUPFAM" id="SSF55120">
    <property type="entry name" value="Pseudouridine synthase"/>
    <property type="match status" value="1"/>
</dbReference>
<sequence>MSSTLTIKSSQLRNLLCNCAPLRNKFDSVSKSSSSFHAAAENEQRRKEHTYVRRWKYVNVESTSKYLLGQIIYNKDGIVAINKPPDLGSSKEDCSIYHTLPFLAKELGYKYLKLVKVPEKSISGITILVADAALAEEVSKSIRRSKALFSDDPKQTFLALTVGHPLKDEGSERFAVKIQNHENQKHCYIVRKWTENERKRRDVNIGVVSHKVVAQCEQASLVSVSTWQEHAHCPRVFLSDILLSPALGDKKFGTRVSSLFGKPVLLKPWIAPAVKALPPPLLKHLSVLSGSEGSIPMHLHLQELTLHGFKKDNSDLILRADPPEFFLWSCKQLNLELPTVDRIDQPVELSEEIERKNQNNIKMICN</sequence>
<dbReference type="GeneID" id="117654297"/>
<keyword evidence="1" id="KW-1185">Reference proteome</keyword>
<dbReference type="OrthoDB" id="428658at2759"/>
<evidence type="ECO:0000313" key="1">
    <source>
        <dbReference type="Proteomes" id="UP000515158"/>
    </source>
</evidence>
<dbReference type="RefSeq" id="XP_034256742.1">
    <property type="nucleotide sequence ID" value="XM_034400851.1"/>
</dbReference>
<dbReference type="GO" id="GO:0003723">
    <property type="term" value="F:RNA binding"/>
    <property type="evidence" value="ECO:0007669"/>
    <property type="project" value="InterPro"/>
</dbReference>
<dbReference type="Gene3D" id="3.30.2350.10">
    <property type="entry name" value="Pseudouridine synthase"/>
    <property type="match status" value="1"/>
</dbReference>
<name>A0A6P9AEM1_THRPL</name>
<reference evidence="2 3" key="1">
    <citation type="submission" date="2025-04" db="UniProtKB">
        <authorList>
            <consortium name="RefSeq"/>
        </authorList>
    </citation>
    <scope>IDENTIFICATION</scope>
    <source>
        <tissue evidence="2 3">Total insect</tissue>
    </source>
</reference>